<keyword evidence="1" id="KW-1133">Transmembrane helix</keyword>
<gene>
    <name evidence="2" type="ORF">EJ913_13790</name>
</gene>
<feature type="transmembrane region" description="Helical" evidence="1">
    <location>
        <begin position="7"/>
        <end position="27"/>
    </location>
</feature>
<protein>
    <submittedName>
        <fullName evidence="2">DUF1467 family protein</fullName>
    </submittedName>
</protein>
<name>A0A3S1CH15_9PROT</name>
<evidence type="ECO:0000256" key="1">
    <source>
        <dbReference type="SAM" id="Phobius"/>
    </source>
</evidence>
<keyword evidence="1" id="KW-0812">Transmembrane</keyword>
<dbReference type="AlphaFoldDB" id="A0A3S1CH15"/>
<sequence length="83" mass="9240">MDGWVTGIFVYIVVWWVVLFAVLPWGVRTPDNPEPGMASSAPIEPHMLRKVIATSVVALLVWLVIYAIAQSGLVSFRDMVKDL</sequence>
<comment type="caution">
    <text evidence="2">The sequence shown here is derived from an EMBL/GenBank/DDBJ whole genome shotgun (WGS) entry which is preliminary data.</text>
</comment>
<organism evidence="2 3">
    <name type="scientific">Azospirillum doebereinerae</name>
    <dbReference type="NCBI Taxonomy" id="92933"/>
    <lineage>
        <taxon>Bacteria</taxon>
        <taxon>Pseudomonadati</taxon>
        <taxon>Pseudomonadota</taxon>
        <taxon>Alphaproteobacteria</taxon>
        <taxon>Rhodospirillales</taxon>
        <taxon>Azospirillaceae</taxon>
        <taxon>Azospirillum</taxon>
    </lineage>
</organism>
<proteinExistence type="predicted"/>
<dbReference type="OrthoDB" id="9804637at2"/>
<accession>A0A3S1CH15</accession>
<dbReference type="EMBL" id="RZIJ01000009">
    <property type="protein sequence ID" value="RUQ70827.1"/>
    <property type="molecule type" value="Genomic_DNA"/>
</dbReference>
<keyword evidence="3" id="KW-1185">Reference proteome</keyword>
<dbReference type="Pfam" id="PF07330">
    <property type="entry name" value="DUF1467"/>
    <property type="match status" value="1"/>
</dbReference>
<dbReference type="Proteomes" id="UP000280346">
    <property type="component" value="Unassembled WGS sequence"/>
</dbReference>
<dbReference type="InterPro" id="IPR009935">
    <property type="entry name" value="DUF1467"/>
</dbReference>
<reference evidence="2 3" key="1">
    <citation type="submission" date="2018-12" db="EMBL/GenBank/DDBJ databases">
        <authorList>
            <person name="Yang Y."/>
        </authorList>
    </citation>
    <scope>NUCLEOTIDE SEQUENCE [LARGE SCALE GENOMIC DNA]</scope>
    <source>
        <strain evidence="2 3">GSF71</strain>
    </source>
</reference>
<feature type="transmembrane region" description="Helical" evidence="1">
    <location>
        <begin position="47"/>
        <end position="69"/>
    </location>
</feature>
<evidence type="ECO:0000313" key="3">
    <source>
        <dbReference type="Proteomes" id="UP000280346"/>
    </source>
</evidence>
<evidence type="ECO:0000313" key="2">
    <source>
        <dbReference type="EMBL" id="RUQ70827.1"/>
    </source>
</evidence>
<keyword evidence="1" id="KW-0472">Membrane</keyword>